<dbReference type="SMART" id="SM00360">
    <property type="entry name" value="RRM"/>
    <property type="match status" value="1"/>
</dbReference>
<dbReference type="GO" id="GO:0003729">
    <property type="term" value="F:mRNA binding"/>
    <property type="evidence" value="ECO:0007669"/>
    <property type="project" value="TreeGrafter"/>
</dbReference>
<organism evidence="5 6">
    <name type="scientific">Ustilago trichophora</name>
    <dbReference type="NCBI Taxonomy" id="86804"/>
    <lineage>
        <taxon>Eukaryota</taxon>
        <taxon>Fungi</taxon>
        <taxon>Dikarya</taxon>
        <taxon>Basidiomycota</taxon>
        <taxon>Ustilaginomycotina</taxon>
        <taxon>Ustilaginomycetes</taxon>
        <taxon>Ustilaginales</taxon>
        <taxon>Ustilaginaceae</taxon>
        <taxon>Ustilago</taxon>
    </lineage>
</organism>
<dbReference type="InterPro" id="IPR000504">
    <property type="entry name" value="RRM_dom"/>
</dbReference>
<dbReference type="OrthoDB" id="346839at2759"/>
<sequence length="234" mass="24133">MSMNIDKPLDQIIADRPKKTTAGRNNQRGRRGGRSGRPSAKAAAVGAGAQNAAVVAASNRNKPPVVIPGRSANIGSKIILSNLPLDVTEAQVKELFATTIGPLRKVAMSYRANGQSTGVCTVEFQRADDAGRAYTQYNNRLIDGKKPLKVEVVVDPAKVAAAPAAAPKGPKGAAAAANGAKGKGGRAAAGASARGRGRARGAKREARPKKTVEDLDAEMEDYNKQASTDSAPAA</sequence>
<dbReference type="PROSITE" id="PS50102">
    <property type="entry name" value="RRM"/>
    <property type="match status" value="1"/>
</dbReference>
<feature type="region of interest" description="Disordered" evidence="3">
    <location>
        <begin position="1"/>
        <end position="44"/>
    </location>
</feature>
<dbReference type="InterPro" id="IPR051229">
    <property type="entry name" value="ALYREF_mRNA_export"/>
</dbReference>
<accession>A0A5C3ECM3</accession>
<name>A0A5C3ECM3_9BASI</name>
<dbReference type="Proteomes" id="UP000324022">
    <property type="component" value="Unassembled WGS sequence"/>
</dbReference>
<evidence type="ECO:0000259" key="4">
    <source>
        <dbReference type="PROSITE" id="PS50102"/>
    </source>
</evidence>
<dbReference type="Gene3D" id="3.30.70.330">
    <property type="match status" value="1"/>
</dbReference>
<dbReference type="PANTHER" id="PTHR19965">
    <property type="entry name" value="RNA AND EXPORT FACTOR BINDING PROTEIN"/>
    <property type="match status" value="1"/>
</dbReference>
<feature type="region of interest" description="Disordered" evidence="3">
    <location>
        <begin position="162"/>
        <end position="234"/>
    </location>
</feature>
<dbReference type="EMBL" id="OOIN01000022">
    <property type="protein sequence ID" value="SPO28292.1"/>
    <property type="molecule type" value="Genomic_DNA"/>
</dbReference>
<evidence type="ECO:0000256" key="2">
    <source>
        <dbReference type="PROSITE-ProRule" id="PRU00176"/>
    </source>
</evidence>
<dbReference type="SUPFAM" id="SSF54928">
    <property type="entry name" value="RNA-binding domain, RBD"/>
    <property type="match status" value="1"/>
</dbReference>
<gene>
    <name evidence="5" type="ORF">UTRI_04689</name>
</gene>
<feature type="compositionally biased region" description="Basic and acidic residues" evidence="3">
    <location>
        <begin position="202"/>
        <end position="213"/>
    </location>
</feature>
<keyword evidence="1 2" id="KW-0694">RNA-binding</keyword>
<dbReference type="PANTHER" id="PTHR19965:SF35">
    <property type="entry name" value="RNA ANNEALING PROTEIN YRA1"/>
    <property type="match status" value="1"/>
</dbReference>
<reference evidence="5 6" key="1">
    <citation type="submission" date="2018-03" db="EMBL/GenBank/DDBJ databases">
        <authorList>
            <person name="Guldener U."/>
        </authorList>
    </citation>
    <scope>NUCLEOTIDE SEQUENCE [LARGE SCALE GENOMIC DNA]</scope>
    <source>
        <strain evidence="5 6">NBRC100155</strain>
    </source>
</reference>
<dbReference type="InterPro" id="IPR035979">
    <property type="entry name" value="RBD_domain_sf"/>
</dbReference>
<dbReference type="Pfam" id="PF00076">
    <property type="entry name" value="RRM_1"/>
    <property type="match status" value="1"/>
</dbReference>
<keyword evidence="6" id="KW-1185">Reference proteome</keyword>
<dbReference type="GO" id="GO:0005634">
    <property type="term" value="C:nucleus"/>
    <property type="evidence" value="ECO:0007669"/>
    <property type="project" value="TreeGrafter"/>
</dbReference>
<feature type="compositionally biased region" description="Polar residues" evidence="3">
    <location>
        <begin position="224"/>
        <end position="234"/>
    </location>
</feature>
<dbReference type="AlphaFoldDB" id="A0A5C3ECM3"/>
<dbReference type="InterPro" id="IPR025715">
    <property type="entry name" value="FoP_C"/>
</dbReference>
<dbReference type="SMART" id="SM01218">
    <property type="entry name" value="FoP_duplication"/>
    <property type="match status" value="1"/>
</dbReference>
<proteinExistence type="predicted"/>
<feature type="compositionally biased region" description="Basic and acidic residues" evidence="3">
    <location>
        <begin position="7"/>
        <end position="18"/>
    </location>
</feature>
<feature type="domain" description="RRM" evidence="4">
    <location>
        <begin position="76"/>
        <end position="155"/>
    </location>
</feature>
<dbReference type="Pfam" id="PF13865">
    <property type="entry name" value="FoP_duplication"/>
    <property type="match status" value="1"/>
</dbReference>
<dbReference type="InterPro" id="IPR012677">
    <property type="entry name" value="Nucleotide-bd_a/b_plait_sf"/>
</dbReference>
<protein>
    <submittedName>
        <fullName evidence="5">Related to YRA1 - RNA annealing protein</fullName>
    </submittedName>
</protein>
<evidence type="ECO:0000256" key="1">
    <source>
        <dbReference type="ARBA" id="ARBA00022884"/>
    </source>
</evidence>
<evidence type="ECO:0000313" key="6">
    <source>
        <dbReference type="Proteomes" id="UP000324022"/>
    </source>
</evidence>
<evidence type="ECO:0000256" key="3">
    <source>
        <dbReference type="SAM" id="MobiDB-lite"/>
    </source>
</evidence>
<evidence type="ECO:0000313" key="5">
    <source>
        <dbReference type="EMBL" id="SPO28292.1"/>
    </source>
</evidence>
<feature type="compositionally biased region" description="Low complexity" evidence="3">
    <location>
        <begin position="162"/>
        <end position="180"/>
    </location>
</feature>